<sequence>MPKKKKQPSKPGTHPYSAPAKPAAAQPAAEPNRSWAAHHRTHAALPARAPTLRPAPNVRPTTPRPAPLRGLLPLPAPTHPPRRGVDFTRLSYGAREPRTPHELVIKLQSVRAGNIYHDRIRVELHETAWHVKKYLARYCGYEIGAVRLVFDGVALADAVSFAALGAEEGDVFDVYLEGA</sequence>
<dbReference type="EMBL" id="JBBXJM010000003">
    <property type="protein sequence ID" value="KAL1409480.1"/>
    <property type="molecule type" value="Genomic_DNA"/>
</dbReference>
<dbReference type="RefSeq" id="XP_069209424.1">
    <property type="nucleotide sequence ID" value="XM_069352006.1"/>
</dbReference>
<feature type="compositionally biased region" description="Low complexity" evidence="1">
    <location>
        <begin position="43"/>
        <end position="73"/>
    </location>
</feature>
<dbReference type="InterPro" id="IPR000626">
    <property type="entry name" value="Ubiquitin-like_dom"/>
</dbReference>
<comment type="caution">
    <text evidence="3">The sequence shown here is derived from an EMBL/GenBank/DDBJ whole genome shotgun (WGS) entry which is preliminary data.</text>
</comment>
<evidence type="ECO:0000313" key="3">
    <source>
        <dbReference type="EMBL" id="KAL1409480.1"/>
    </source>
</evidence>
<name>A0ABR3Q418_9TREE</name>
<dbReference type="PROSITE" id="PS50053">
    <property type="entry name" value="UBIQUITIN_2"/>
    <property type="match status" value="1"/>
</dbReference>
<evidence type="ECO:0000313" key="4">
    <source>
        <dbReference type="Proteomes" id="UP001565368"/>
    </source>
</evidence>
<feature type="compositionally biased region" description="Low complexity" evidence="1">
    <location>
        <begin position="18"/>
        <end position="31"/>
    </location>
</feature>
<dbReference type="SUPFAM" id="SSF54236">
    <property type="entry name" value="Ubiquitin-like"/>
    <property type="match status" value="1"/>
</dbReference>
<dbReference type="GeneID" id="95984506"/>
<feature type="domain" description="Ubiquitin-like" evidence="2">
    <location>
        <begin position="103"/>
        <end position="179"/>
    </location>
</feature>
<reference evidence="3 4" key="1">
    <citation type="submission" date="2023-08" db="EMBL/GenBank/DDBJ databases">
        <title>Annotated Genome Sequence of Vanrija albida AlHP1.</title>
        <authorList>
            <person name="Herzog R."/>
        </authorList>
    </citation>
    <scope>NUCLEOTIDE SEQUENCE [LARGE SCALE GENOMIC DNA]</scope>
    <source>
        <strain evidence="3 4">AlHP1</strain>
    </source>
</reference>
<protein>
    <recommendedName>
        <fullName evidence="2">Ubiquitin-like domain-containing protein</fullName>
    </recommendedName>
</protein>
<keyword evidence="4" id="KW-1185">Reference proteome</keyword>
<evidence type="ECO:0000259" key="2">
    <source>
        <dbReference type="PROSITE" id="PS50053"/>
    </source>
</evidence>
<evidence type="ECO:0000256" key="1">
    <source>
        <dbReference type="SAM" id="MobiDB-lite"/>
    </source>
</evidence>
<proteinExistence type="predicted"/>
<dbReference type="InterPro" id="IPR029071">
    <property type="entry name" value="Ubiquitin-like_domsf"/>
</dbReference>
<dbReference type="Proteomes" id="UP001565368">
    <property type="component" value="Unassembled WGS sequence"/>
</dbReference>
<organism evidence="3 4">
    <name type="scientific">Vanrija albida</name>
    <dbReference type="NCBI Taxonomy" id="181172"/>
    <lineage>
        <taxon>Eukaryota</taxon>
        <taxon>Fungi</taxon>
        <taxon>Dikarya</taxon>
        <taxon>Basidiomycota</taxon>
        <taxon>Agaricomycotina</taxon>
        <taxon>Tremellomycetes</taxon>
        <taxon>Trichosporonales</taxon>
        <taxon>Trichosporonaceae</taxon>
        <taxon>Vanrija</taxon>
    </lineage>
</organism>
<accession>A0ABR3Q418</accession>
<gene>
    <name evidence="3" type="ORF">Q8F55_003463</name>
</gene>
<feature type="region of interest" description="Disordered" evidence="1">
    <location>
        <begin position="1"/>
        <end position="84"/>
    </location>
</feature>